<dbReference type="Pfam" id="PF08241">
    <property type="entry name" value="Methyltransf_11"/>
    <property type="match status" value="1"/>
</dbReference>
<dbReference type="InterPro" id="IPR029063">
    <property type="entry name" value="SAM-dependent_MTases_sf"/>
</dbReference>
<gene>
    <name evidence="2" type="ORF">FB550_103206</name>
</gene>
<dbReference type="Gene3D" id="3.40.50.150">
    <property type="entry name" value="Vaccinia Virus protein VP39"/>
    <property type="match status" value="1"/>
</dbReference>
<dbReference type="GO" id="GO:0032259">
    <property type="term" value="P:methylation"/>
    <property type="evidence" value="ECO:0007669"/>
    <property type="project" value="UniProtKB-KW"/>
</dbReference>
<dbReference type="EMBL" id="VIVN01000003">
    <property type="protein sequence ID" value="TWE05031.1"/>
    <property type="molecule type" value="Genomic_DNA"/>
</dbReference>
<reference evidence="2 3" key="1">
    <citation type="submission" date="2019-06" db="EMBL/GenBank/DDBJ databases">
        <title>Sorghum-associated microbial communities from plants grown in Nebraska, USA.</title>
        <authorList>
            <person name="Schachtman D."/>
        </authorList>
    </citation>
    <scope>NUCLEOTIDE SEQUENCE [LARGE SCALE GENOMIC DNA]</scope>
    <source>
        <strain evidence="2 3">2482</strain>
    </source>
</reference>
<dbReference type="InterPro" id="IPR013216">
    <property type="entry name" value="Methyltransf_11"/>
</dbReference>
<dbReference type="PANTHER" id="PTHR43861">
    <property type="entry name" value="TRANS-ACONITATE 2-METHYLTRANSFERASE-RELATED"/>
    <property type="match status" value="1"/>
</dbReference>
<evidence type="ECO:0000313" key="3">
    <source>
        <dbReference type="Proteomes" id="UP000319671"/>
    </source>
</evidence>
<dbReference type="GO" id="GO:0008757">
    <property type="term" value="F:S-adenosylmethionine-dependent methyltransferase activity"/>
    <property type="evidence" value="ECO:0007669"/>
    <property type="project" value="InterPro"/>
</dbReference>
<keyword evidence="2" id="KW-0808">Transferase</keyword>
<organism evidence="2 3">
    <name type="scientific">Neobacillus bataviensis</name>
    <dbReference type="NCBI Taxonomy" id="220685"/>
    <lineage>
        <taxon>Bacteria</taxon>
        <taxon>Bacillati</taxon>
        <taxon>Bacillota</taxon>
        <taxon>Bacilli</taxon>
        <taxon>Bacillales</taxon>
        <taxon>Bacillaceae</taxon>
        <taxon>Neobacillus</taxon>
    </lineage>
</organism>
<keyword evidence="2" id="KW-0489">Methyltransferase</keyword>
<accession>A0A561DNT3</accession>
<dbReference type="RefSeq" id="WP_144563518.1">
    <property type="nucleotide sequence ID" value="NZ_VIVN01000003.1"/>
</dbReference>
<dbReference type="PANTHER" id="PTHR43861:SF1">
    <property type="entry name" value="TRANS-ACONITATE 2-METHYLTRANSFERASE"/>
    <property type="match status" value="1"/>
</dbReference>
<dbReference type="SUPFAM" id="SSF53335">
    <property type="entry name" value="S-adenosyl-L-methionine-dependent methyltransferases"/>
    <property type="match status" value="1"/>
</dbReference>
<feature type="domain" description="Methyltransferase type 11" evidence="1">
    <location>
        <begin position="40"/>
        <end position="129"/>
    </location>
</feature>
<keyword evidence="3" id="KW-1185">Reference proteome</keyword>
<sequence>MEKIRDTWNANLYDSKHSFVSMYGESLIELLAPQKGEKILDLGCGTGDLAKQLSYYGSEITGVDQSEKMIEQARSKYPTIKFIVQDATKLVFHHEFDAVFSNAALHWIKQPKQALTCIYNSLKQGGRLVAEFGGKDNVRAISDELIHQIEAEGFTFNMEQFPWFFPSIAEYSSLMEQAGFRVTFAQHFDRPTPLDGESAIKNWIKMFGSSMLAGVPESKKAGIIAKVENNLKEVLYSDGRWIGDYKRIRVIGYKE</sequence>
<evidence type="ECO:0000259" key="1">
    <source>
        <dbReference type="Pfam" id="PF08241"/>
    </source>
</evidence>
<keyword evidence="2" id="KW-0830">Ubiquinone</keyword>
<evidence type="ECO:0000313" key="2">
    <source>
        <dbReference type="EMBL" id="TWE05031.1"/>
    </source>
</evidence>
<proteinExistence type="predicted"/>
<dbReference type="AlphaFoldDB" id="A0A561DNT3"/>
<comment type="caution">
    <text evidence="2">The sequence shown here is derived from an EMBL/GenBank/DDBJ whole genome shotgun (WGS) entry which is preliminary data.</text>
</comment>
<protein>
    <submittedName>
        <fullName evidence="2">Ubiquinone/menaquinone biosynthesis C-methylase UbiE</fullName>
    </submittedName>
</protein>
<dbReference type="CDD" id="cd02440">
    <property type="entry name" value="AdoMet_MTases"/>
    <property type="match status" value="1"/>
</dbReference>
<name>A0A561DNT3_9BACI</name>
<dbReference type="Proteomes" id="UP000319671">
    <property type="component" value="Unassembled WGS sequence"/>
</dbReference>